<keyword evidence="1" id="KW-0472">Membrane</keyword>
<protein>
    <submittedName>
        <fullName evidence="2">Uncharacterized protein</fullName>
    </submittedName>
</protein>
<gene>
    <name evidence="2" type="ORF">LSALG_LOCUS27526</name>
</gene>
<dbReference type="EMBL" id="OX465081">
    <property type="protein sequence ID" value="CAI9288209.1"/>
    <property type="molecule type" value="Genomic_DNA"/>
</dbReference>
<dbReference type="AlphaFoldDB" id="A0AA35Z939"/>
<reference evidence="2" key="1">
    <citation type="submission" date="2023-04" db="EMBL/GenBank/DDBJ databases">
        <authorList>
            <person name="Vijverberg K."/>
            <person name="Xiong W."/>
            <person name="Schranz E."/>
        </authorList>
    </citation>
    <scope>NUCLEOTIDE SEQUENCE</scope>
</reference>
<evidence type="ECO:0000313" key="2">
    <source>
        <dbReference type="EMBL" id="CAI9288209.1"/>
    </source>
</evidence>
<dbReference type="Proteomes" id="UP001177003">
    <property type="component" value="Chromosome 5"/>
</dbReference>
<keyword evidence="3" id="KW-1185">Reference proteome</keyword>
<feature type="transmembrane region" description="Helical" evidence="1">
    <location>
        <begin position="63"/>
        <end position="82"/>
    </location>
</feature>
<organism evidence="2 3">
    <name type="scientific">Lactuca saligna</name>
    <name type="common">Willowleaf lettuce</name>
    <dbReference type="NCBI Taxonomy" id="75948"/>
    <lineage>
        <taxon>Eukaryota</taxon>
        <taxon>Viridiplantae</taxon>
        <taxon>Streptophyta</taxon>
        <taxon>Embryophyta</taxon>
        <taxon>Tracheophyta</taxon>
        <taxon>Spermatophyta</taxon>
        <taxon>Magnoliopsida</taxon>
        <taxon>eudicotyledons</taxon>
        <taxon>Gunneridae</taxon>
        <taxon>Pentapetalae</taxon>
        <taxon>asterids</taxon>
        <taxon>campanulids</taxon>
        <taxon>Asterales</taxon>
        <taxon>Asteraceae</taxon>
        <taxon>Cichorioideae</taxon>
        <taxon>Cichorieae</taxon>
        <taxon>Lactucinae</taxon>
        <taxon>Lactuca</taxon>
    </lineage>
</organism>
<feature type="transmembrane region" description="Helical" evidence="1">
    <location>
        <begin position="111"/>
        <end position="133"/>
    </location>
</feature>
<evidence type="ECO:0000256" key="1">
    <source>
        <dbReference type="SAM" id="Phobius"/>
    </source>
</evidence>
<evidence type="ECO:0000313" key="3">
    <source>
        <dbReference type="Proteomes" id="UP001177003"/>
    </source>
</evidence>
<accession>A0AA35Z939</accession>
<keyword evidence="1" id="KW-0812">Transmembrane</keyword>
<keyword evidence="1" id="KW-1133">Transmembrane helix</keyword>
<sequence>MQHIWSFPTSILTITYPNHWSTSSPTGFASRMVTNALALPFSTCSTLSPSWPLSIEHHVHRKVIVGLGHALHAIIAIGYGGMLTCVELSRRTFQHVNTAPWARSRGVEWTALWVITTNWICFFQMVIKMVVVLDGSCQKSSMCLPEKEIAV</sequence>
<name>A0AA35Z939_LACSI</name>
<proteinExistence type="predicted"/>